<dbReference type="SUPFAM" id="SSF50156">
    <property type="entry name" value="PDZ domain-like"/>
    <property type="match status" value="1"/>
</dbReference>
<reference evidence="13 14" key="1">
    <citation type="submission" date="2020-08" db="EMBL/GenBank/DDBJ databases">
        <title>Bridging the membrane lipid divide: bacteria of the FCB group superphylum have the potential to synthesize archaeal ether lipids.</title>
        <authorList>
            <person name="Villanueva L."/>
            <person name="Von Meijenfeldt F.A.B."/>
            <person name="Westbye A.B."/>
            <person name="Yadav S."/>
            <person name="Hopmans E.C."/>
            <person name="Dutilh B.E."/>
            <person name="Sinninghe Damste J.S."/>
        </authorList>
    </citation>
    <scope>NUCLEOTIDE SEQUENCE [LARGE SCALE GENOMIC DNA]</scope>
    <source>
        <strain evidence="13">NIOZ-UU82</strain>
    </source>
</reference>
<evidence type="ECO:0000256" key="2">
    <source>
        <dbReference type="ARBA" id="ARBA00004141"/>
    </source>
</evidence>
<feature type="transmembrane region" description="Helical" evidence="11">
    <location>
        <begin position="95"/>
        <end position="117"/>
    </location>
</feature>
<dbReference type="GO" id="GO:0016020">
    <property type="term" value="C:membrane"/>
    <property type="evidence" value="ECO:0007669"/>
    <property type="project" value="UniProtKB-SubCell"/>
</dbReference>
<feature type="transmembrane region" description="Helical" evidence="11">
    <location>
        <begin position="278"/>
        <end position="298"/>
    </location>
</feature>
<feature type="transmembrane region" description="Helical" evidence="11">
    <location>
        <begin position="328"/>
        <end position="346"/>
    </location>
</feature>
<name>A0A8J6N7R3_9BACT</name>
<dbReference type="PROSITE" id="PS50106">
    <property type="entry name" value="PDZ"/>
    <property type="match status" value="1"/>
</dbReference>
<evidence type="ECO:0000256" key="9">
    <source>
        <dbReference type="ARBA" id="ARBA00023049"/>
    </source>
</evidence>
<dbReference type="EMBL" id="JACNLL010000089">
    <property type="protein sequence ID" value="MBC8200272.1"/>
    <property type="molecule type" value="Genomic_DNA"/>
</dbReference>
<proteinExistence type="inferred from homology"/>
<keyword evidence="9 11" id="KW-0482">Metalloprotease</keyword>
<dbReference type="GO" id="GO:0046872">
    <property type="term" value="F:metal ion binding"/>
    <property type="evidence" value="ECO:0007669"/>
    <property type="project" value="UniProtKB-KW"/>
</dbReference>
<gene>
    <name evidence="13" type="primary">rseP</name>
    <name evidence="13" type="ORF">H8E80_09575</name>
</gene>
<keyword evidence="5 11" id="KW-0812">Transmembrane</keyword>
<comment type="cofactor">
    <cofactor evidence="1 11">
        <name>Zn(2+)</name>
        <dbReference type="ChEBI" id="CHEBI:29105"/>
    </cofactor>
</comment>
<comment type="similarity">
    <text evidence="3 11">Belongs to the peptidase M50B family.</text>
</comment>
<dbReference type="PANTHER" id="PTHR42837">
    <property type="entry name" value="REGULATOR OF SIGMA-E PROTEASE RSEP"/>
    <property type="match status" value="1"/>
</dbReference>
<accession>A0A8J6N7R3</accession>
<evidence type="ECO:0000256" key="3">
    <source>
        <dbReference type="ARBA" id="ARBA00007931"/>
    </source>
</evidence>
<keyword evidence="6 11" id="KW-0378">Hydrolase</keyword>
<dbReference type="InterPro" id="IPR041489">
    <property type="entry name" value="PDZ_6"/>
</dbReference>
<evidence type="ECO:0000256" key="10">
    <source>
        <dbReference type="ARBA" id="ARBA00023136"/>
    </source>
</evidence>
<dbReference type="InterPro" id="IPR008915">
    <property type="entry name" value="Peptidase_M50"/>
</dbReference>
<protein>
    <recommendedName>
        <fullName evidence="11">Zinc metalloprotease</fullName>
        <ecNumber evidence="11">3.4.24.-</ecNumber>
    </recommendedName>
</protein>
<evidence type="ECO:0000256" key="5">
    <source>
        <dbReference type="ARBA" id="ARBA00022692"/>
    </source>
</evidence>
<dbReference type="CDD" id="cd06163">
    <property type="entry name" value="S2P-M50_PDZ_RseP-like"/>
    <property type="match status" value="1"/>
</dbReference>
<evidence type="ECO:0000256" key="8">
    <source>
        <dbReference type="ARBA" id="ARBA00022989"/>
    </source>
</evidence>
<organism evidence="13 14">
    <name type="scientific">Candidatus Desulfaltia bathyphila</name>
    <dbReference type="NCBI Taxonomy" id="2841697"/>
    <lineage>
        <taxon>Bacteria</taxon>
        <taxon>Pseudomonadati</taxon>
        <taxon>Thermodesulfobacteriota</taxon>
        <taxon>Desulfobacteria</taxon>
        <taxon>Desulfobacterales</taxon>
        <taxon>Desulfobacterales incertae sedis</taxon>
        <taxon>Candidatus Desulfaltia</taxon>
    </lineage>
</organism>
<feature type="transmembrane region" description="Helical" evidence="11">
    <location>
        <begin position="305"/>
        <end position="322"/>
    </location>
</feature>
<evidence type="ECO:0000256" key="1">
    <source>
        <dbReference type="ARBA" id="ARBA00001947"/>
    </source>
</evidence>
<dbReference type="Proteomes" id="UP000603545">
    <property type="component" value="Unassembled WGS sequence"/>
</dbReference>
<keyword evidence="10 11" id="KW-0472">Membrane</keyword>
<dbReference type="InterPro" id="IPR004387">
    <property type="entry name" value="Pept_M50_Zn"/>
</dbReference>
<sequence length="355" mass="39277">MFTTIFSFIVVLGILIFFHELGHFLVARLFGVGVEKFSLGFGPKLFGKKIGRTDYIVSIMPLGGYVKMVGEEPNADISPVDLPVSFTHKHVFKRILIVAAGPFFNFLLAVIIFFGIFQGYGSFVLKPVIGDVNEGLPAHQAGLQKDDQIIEINGFAIKTWEEMAGIITDSKGKNLILTVRREESTFAVNVIPKQISAKNIFGDEIKRYVIGIKSSGDTFARDLNPFQAFSESIIQTWKISKLVVISIVKMIQGTISVKTMGGPIMIAEMAGQQAREGATSFIFFIALLSINLGILNILPIPILDGGHLIFFFIEAVIGHPVSIRIREIAQQAGILILILLMIFVFYNDISRIFFN</sequence>
<dbReference type="SMART" id="SM00228">
    <property type="entry name" value="PDZ"/>
    <property type="match status" value="1"/>
</dbReference>
<evidence type="ECO:0000256" key="11">
    <source>
        <dbReference type="RuleBase" id="RU362031"/>
    </source>
</evidence>
<dbReference type="GO" id="GO:0004222">
    <property type="term" value="F:metalloendopeptidase activity"/>
    <property type="evidence" value="ECO:0007669"/>
    <property type="project" value="InterPro"/>
</dbReference>
<evidence type="ECO:0000256" key="6">
    <source>
        <dbReference type="ARBA" id="ARBA00022801"/>
    </source>
</evidence>
<dbReference type="InterPro" id="IPR036034">
    <property type="entry name" value="PDZ_sf"/>
</dbReference>
<evidence type="ECO:0000256" key="7">
    <source>
        <dbReference type="ARBA" id="ARBA00022833"/>
    </source>
</evidence>
<feature type="transmembrane region" description="Helical" evidence="11">
    <location>
        <begin position="6"/>
        <end position="26"/>
    </location>
</feature>
<dbReference type="NCBIfam" id="TIGR00054">
    <property type="entry name" value="RIP metalloprotease RseP"/>
    <property type="match status" value="1"/>
</dbReference>
<dbReference type="Pfam" id="PF17820">
    <property type="entry name" value="PDZ_6"/>
    <property type="match status" value="1"/>
</dbReference>
<dbReference type="Pfam" id="PF02163">
    <property type="entry name" value="Peptidase_M50"/>
    <property type="match status" value="1"/>
</dbReference>
<dbReference type="CDD" id="cd23081">
    <property type="entry name" value="cpPDZ_EcRseP-like"/>
    <property type="match status" value="1"/>
</dbReference>
<dbReference type="AlphaFoldDB" id="A0A8J6N7R3"/>
<evidence type="ECO:0000313" key="14">
    <source>
        <dbReference type="Proteomes" id="UP000603545"/>
    </source>
</evidence>
<dbReference type="InterPro" id="IPR001478">
    <property type="entry name" value="PDZ"/>
</dbReference>
<keyword evidence="11" id="KW-0479">Metal-binding</keyword>
<dbReference type="GO" id="GO:0006508">
    <property type="term" value="P:proteolysis"/>
    <property type="evidence" value="ECO:0007669"/>
    <property type="project" value="UniProtKB-KW"/>
</dbReference>
<keyword evidence="7 11" id="KW-0862">Zinc</keyword>
<keyword evidence="4" id="KW-0645">Protease</keyword>
<comment type="subcellular location">
    <subcellularLocation>
        <location evidence="2">Membrane</location>
        <topology evidence="2">Multi-pass membrane protein</topology>
    </subcellularLocation>
</comment>
<evidence type="ECO:0000259" key="12">
    <source>
        <dbReference type="PROSITE" id="PS50106"/>
    </source>
</evidence>
<dbReference type="Gene3D" id="2.30.42.10">
    <property type="match status" value="1"/>
</dbReference>
<dbReference type="EC" id="3.4.24.-" evidence="11"/>
<evidence type="ECO:0000313" key="13">
    <source>
        <dbReference type="EMBL" id="MBC8200272.1"/>
    </source>
</evidence>
<feature type="domain" description="PDZ" evidence="12">
    <location>
        <begin position="128"/>
        <end position="182"/>
    </location>
</feature>
<dbReference type="PANTHER" id="PTHR42837:SF2">
    <property type="entry name" value="MEMBRANE METALLOPROTEASE ARASP2, CHLOROPLASTIC-RELATED"/>
    <property type="match status" value="1"/>
</dbReference>
<keyword evidence="8 11" id="KW-1133">Transmembrane helix</keyword>
<comment type="caution">
    <text evidence="13">The sequence shown here is derived from an EMBL/GenBank/DDBJ whole genome shotgun (WGS) entry which is preliminary data.</text>
</comment>
<evidence type="ECO:0000256" key="4">
    <source>
        <dbReference type="ARBA" id="ARBA00022670"/>
    </source>
</evidence>